<dbReference type="PANTHER" id="PTHR37984">
    <property type="entry name" value="PROTEIN CBG26694"/>
    <property type="match status" value="1"/>
</dbReference>
<feature type="compositionally biased region" description="Basic and acidic residues" evidence="1">
    <location>
        <begin position="452"/>
        <end position="465"/>
    </location>
</feature>
<feature type="region of interest" description="Disordered" evidence="1">
    <location>
        <begin position="367"/>
        <end position="391"/>
    </location>
</feature>
<dbReference type="PANTHER" id="PTHR37984:SF5">
    <property type="entry name" value="PROTEIN NYNRIN-LIKE"/>
    <property type="match status" value="1"/>
</dbReference>
<evidence type="ECO:0000313" key="2">
    <source>
        <dbReference type="EMBL" id="KAJ8353387.1"/>
    </source>
</evidence>
<evidence type="ECO:0000313" key="3">
    <source>
        <dbReference type="Proteomes" id="UP001152622"/>
    </source>
</evidence>
<sequence length="554" mass="61608">MPDKIGTVRCNSATCLQPGSEYLLWGKLPKSTHVSPGSAVMTEPKSARSAPKGLMVARVVTPLWADGWVPLKVMNVSEKPLFLRRNAKLADLVPCVALEDLDLVSCHQNTSTVPATPVCPDARCAGEKLESIGLSELDISLCDASSECKDKLSELIVRYQDVFSRNHLDCGKAEEFVHRIHLIDQKPFRLPFRRVPPSQYQKLRQVLSEMEEKEIIRKSTIDILFGNILTDPDVTDFGRYVTKLSEDLKEAMLIAQEHVTKEQNRQARLYNRKAKGPTIEIGDRVLVANKKERGKRKVADRWESIVYTVTEMNPQTHTYKIQDTVTGRERIVHRNLLMMVNFLPIQDVPQSSQSGLSMSSVQSSVSVHSMASGQATSEHTQTQVSVQQDETQCGVDDVHSLVSVPEPENYSDILPASEERTREWVSHLNTPSQQSPEGGAREPSADFTDDVLTDKVPDSQSEHSHASHTNDTVDRDDTSTVSGHHTVLSAVTSDSVSDAAHTVAPTELPESAPQRTTRLGRVVRPVNRLLYTIARQDVTRRQQQNVQTVCSSVV</sequence>
<feature type="region of interest" description="Disordered" evidence="1">
    <location>
        <begin position="422"/>
        <end position="517"/>
    </location>
</feature>
<feature type="compositionally biased region" description="Low complexity" evidence="1">
    <location>
        <begin position="479"/>
        <end position="500"/>
    </location>
</feature>
<dbReference type="EMBL" id="JAINUF010000007">
    <property type="protein sequence ID" value="KAJ8353387.1"/>
    <property type="molecule type" value="Genomic_DNA"/>
</dbReference>
<gene>
    <name evidence="2" type="ORF">SKAU_G00209540</name>
</gene>
<dbReference type="InterPro" id="IPR043502">
    <property type="entry name" value="DNA/RNA_pol_sf"/>
</dbReference>
<proteinExistence type="predicted"/>
<keyword evidence="3" id="KW-1185">Reference proteome</keyword>
<accession>A0A9Q1ITW8</accession>
<comment type="caution">
    <text evidence="2">The sequence shown here is derived from an EMBL/GenBank/DDBJ whole genome shotgun (WGS) entry which is preliminary data.</text>
</comment>
<reference evidence="2" key="1">
    <citation type="journal article" date="2023" name="Science">
        <title>Genome structures resolve the early diversification of teleost fishes.</title>
        <authorList>
            <person name="Parey E."/>
            <person name="Louis A."/>
            <person name="Montfort J."/>
            <person name="Bouchez O."/>
            <person name="Roques C."/>
            <person name="Iampietro C."/>
            <person name="Lluch J."/>
            <person name="Castinel A."/>
            <person name="Donnadieu C."/>
            <person name="Desvignes T."/>
            <person name="Floi Bucao C."/>
            <person name="Jouanno E."/>
            <person name="Wen M."/>
            <person name="Mejri S."/>
            <person name="Dirks R."/>
            <person name="Jansen H."/>
            <person name="Henkel C."/>
            <person name="Chen W.J."/>
            <person name="Zahm M."/>
            <person name="Cabau C."/>
            <person name="Klopp C."/>
            <person name="Thompson A.W."/>
            <person name="Robinson-Rechavi M."/>
            <person name="Braasch I."/>
            <person name="Lecointre G."/>
            <person name="Bobe J."/>
            <person name="Postlethwait J.H."/>
            <person name="Berthelot C."/>
            <person name="Roest Crollius H."/>
            <person name="Guiguen Y."/>
        </authorList>
    </citation>
    <scope>NUCLEOTIDE SEQUENCE</scope>
    <source>
        <strain evidence="2">WJC10195</strain>
    </source>
</reference>
<feature type="compositionally biased region" description="Polar residues" evidence="1">
    <location>
        <begin position="427"/>
        <end position="436"/>
    </location>
</feature>
<dbReference type="SUPFAM" id="SSF56672">
    <property type="entry name" value="DNA/RNA polymerases"/>
    <property type="match status" value="1"/>
</dbReference>
<dbReference type="AlphaFoldDB" id="A0A9Q1ITW8"/>
<dbReference type="OrthoDB" id="8948897at2759"/>
<feature type="compositionally biased region" description="Polar residues" evidence="1">
    <location>
        <begin position="375"/>
        <end position="391"/>
    </location>
</feature>
<name>A0A9Q1ITW8_SYNKA</name>
<protein>
    <submittedName>
        <fullName evidence="2">Uncharacterized protein</fullName>
    </submittedName>
</protein>
<organism evidence="2 3">
    <name type="scientific">Synaphobranchus kaupii</name>
    <name type="common">Kaup's arrowtooth eel</name>
    <dbReference type="NCBI Taxonomy" id="118154"/>
    <lineage>
        <taxon>Eukaryota</taxon>
        <taxon>Metazoa</taxon>
        <taxon>Chordata</taxon>
        <taxon>Craniata</taxon>
        <taxon>Vertebrata</taxon>
        <taxon>Euteleostomi</taxon>
        <taxon>Actinopterygii</taxon>
        <taxon>Neopterygii</taxon>
        <taxon>Teleostei</taxon>
        <taxon>Anguilliformes</taxon>
        <taxon>Synaphobranchidae</taxon>
        <taxon>Synaphobranchus</taxon>
    </lineage>
</organism>
<dbReference type="Proteomes" id="UP001152622">
    <property type="component" value="Chromosome 7"/>
</dbReference>
<evidence type="ECO:0000256" key="1">
    <source>
        <dbReference type="SAM" id="MobiDB-lite"/>
    </source>
</evidence>
<dbReference type="InterPro" id="IPR050951">
    <property type="entry name" value="Retrovirus_Pol_polyprotein"/>
</dbReference>